<dbReference type="InterPro" id="IPR017911">
    <property type="entry name" value="MacB-like_ATP-bd"/>
</dbReference>
<evidence type="ECO:0000256" key="2">
    <source>
        <dbReference type="ARBA" id="ARBA00022741"/>
    </source>
</evidence>
<dbReference type="PROSITE" id="PS50893">
    <property type="entry name" value="ABC_TRANSPORTER_2"/>
    <property type="match status" value="1"/>
</dbReference>
<dbReference type="SMART" id="SM00382">
    <property type="entry name" value="AAA"/>
    <property type="match status" value="1"/>
</dbReference>
<dbReference type="Pfam" id="PF00005">
    <property type="entry name" value="ABC_tran"/>
    <property type="match status" value="1"/>
</dbReference>
<dbReference type="GO" id="GO:0098796">
    <property type="term" value="C:membrane protein complex"/>
    <property type="evidence" value="ECO:0007669"/>
    <property type="project" value="UniProtKB-ARBA"/>
</dbReference>
<reference evidence="6" key="1">
    <citation type="submission" date="2020-02" db="EMBL/GenBank/DDBJ databases">
        <authorList>
            <person name="Meier V. D."/>
        </authorList>
    </citation>
    <scope>NUCLEOTIDE SEQUENCE</scope>
    <source>
        <strain evidence="6">AVDCRST_MAG11</strain>
    </source>
</reference>
<dbReference type="FunFam" id="3.40.50.300:FF:000032">
    <property type="entry name" value="Export ABC transporter ATP-binding protein"/>
    <property type="match status" value="1"/>
</dbReference>
<dbReference type="AlphaFoldDB" id="A0A6J4LK52"/>
<proteinExistence type="inferred from homology"/>
<evidence type="ECO:0000259" key="5">
    <source>
        <dbReference type="PROSITE" id="PS50893"/>
    </source>
</evidence>
<dbReference type="Gene3D" id="3.40.50.300">
    <property type="entry name" value="P-loop containing nucleotide triphosphate hydrolases"/>
    <property type="match status" value="1"/>
</dbReference>
<dbReference type="GO" id="GO:0022857">
    <property type="term" value="F:transmembrane transporter activity"/>
    <property type="evidence" value="ECO:0007669"/>
    <property type="project" value="UniProtKB-ARBA"/>
</dbReference>
<organism evidence="6">
    <name type="scientific">uncultured Gemmatimonadaceae bacterium</name>
    <dbReference type="NCBI Taxonomy" id="246130"/>
    <lineage>
        <taxon>Bacteria</taxon>
        <taxon>Pseudomonadati</taxon>
        <taxon>Gemmatimonadota</taxon>
        <taxon>Gemmatimonadia</taxon>
        <taxon>Gemmatimonadales</taxon>
        <taxon>Gemmatimonadaceae</taxon>
        <taxon>environmental samples</taxon>
    </lineage>
</organism>
<evidence type="ECO:0000256" key="3">
    <source>
        <dbReference type="ARBA" id="ARBA00022840"/>
    </source>
</evidence>
<evidence type="ECO:0000256" key="4">
    <source>
        <dbReference type="ARBA" id="ARBA00038388"/>
    </source>
</evidence>
<dbReference type="PANTHER" id="PTHR24220:SF86">
    <property type="entry name" value="ABC TRANSPORTER ABCH.1"/>
    <property type="match status" value="1"/>
</dbReference>
<dbReference type="InterPro" id="IPR015854">
    <property type="entry name" value="ABC_transpr_LolD-like"/>
</dbReference>
<dbReference type="InterPro" id="IPR003593">
    <property type="entry name" value="AAA+_ATPase"/>
</dbReference>
<keyword evidence="2" id="KW-0547">Nucleotide-binding</keyword>
<gene>
    <name evidence="6" type="ORF">AVDCRST_MAG11-2610</name>
</gene>
<sequence>MSNSSAVEPGLSLTAERQAVVGQAGAAPGKEWVIVTRGLKREYDMGGEIVRALRGVDVAIARNEYVAIMGPSGSGKSTLMNLIGCLDTPNAGEYWLNGLQVSTMSDDALARVRNKEIGFVFQTFNLLPRASALQNVELPLVYAGVKSDERRKRATEALERVQLGERIHHRPNELSGGQRQRVAIARALVNRPSILLADEPTGNLDSQTSEEIMRVFEELSTQGQTVVMVTHEPDIAAHARRVVVLRDGVIASDERREAFVAKVGL</sequence>
<dbReference type="InterPro" id="IPR003439">
    <property type="entry name" value="ABC_transporter-like_ATP-bd"/>
</dbReference>
<evidence type="ECO:0000256" key="1">
    <source>
        <dbReference type="ARBA" id="ARBA00022448"/>
    </source>
</evidence>
<dbReference type="CDD" id="cd03255">
    <property type="entry name" value="ABC_MJ0796_LolCDE_FtsE"/>
    <property type="match status" value="1"/>
</dbReference>
<evidence type="ECO:0000313" key="6">
    <source>
        <dbReference type="EMBL" id="CAA9333994.1"/>
    </source>
</evidence>
<dbReference type="GO" id="GO:0016887">
    <property type="term" value="F:ATP hydrolysis activity"/>
    <property type="evidence" value="ECO:0007669"/>
    <property type="project" value="InterPro"/>
</dbReference>
<dbReference type="EMBL" id="CADCTU010000579">
    <property type="protein sequence ID" value="CAA9333994.1"/>
    <property type="molecule type" value="Genomic_DNA"/>
</dbReference>
<keyword evidence="3" id="KW-0067">ATP-binding</keyword>
<dbReference type="GO" id="GO:0005886">
    <property type="term" value="C:plasma membrane"/>
    <property type="evidence" value="ECO:0007669"/>
    <property type="project" value="TreeGrafter"/>
</dbReference>
<keyword evidence="1" id="KW-0813">Transport</keyword>
<feature type="domain" description="ABC transporter" evidence="5">
    <location>
        <begin position="34"/>
        <end position="265"/>
    </location>
</feature>
<dbReference type="InterPro" id="IPR017871">
    <property type="entry name" value="ABC_transporter-like_CS"/>
</dbReference>
<dbReference type="InterPro" id="IPR027417">
    <property type="entry name" value="P-loop_NTPase"/>
</dbReference>
<comment type="similarity">
    <text evidence="4">Belongs to the ABC transporter superfamily. Macrolide exporter (TC 3.A.1.122) family.</text>
</comment>
<dbReference type="SUPFAM" id="SSF52540">
    <property type="entry name" value="P-loop containing nucleoside triphosphate hydrolases"/>
    <property type="match status" value="1"/>
</dbReference>
<dbReference type="PROSITE" id="PS00211">
    <property type="entry name" value="ABC_TRANSPORTER_1"/>
    <property type="match status" value="1"/>
</dbReference>
<accession>A0A6J4LK52</accession>
<dbReference type="GO" id="GO:0005524">
    <property type="term" value="F:ATP binding"/>
    <property type="evidence" value="ECO:0007669"/>
    <property type="project" value="UniProtKB-KW"/>
</dbReference>
<dbReference type="PANTHER" id="PTHR24220">
    <property type="entry name" value="IMPORT ATP-BINDING PROTEIN"/>
    <property type="match status" value="1"/>
</dbReference>
<name>A0A6J4LK52_9BACT</name>
<protein>
    <submittedName>
        <fullName evidence="6">ABC-type antimicrobial peptide transport system, ATPase component</fullName>
    </submittedName>
</protein>